<dbReference type="SUPFAM" id="SSF53335">
    <property type="entry name" value="S-adenosyl-L-methionine-dependent methyltransferases"/>
    <property type="match status" value="1"/>
</dbReference>
<evidence type="ECO:0000259" key="1">
    <source>
        <dbReference type="Pfam" id="PF13847"/>
    </source>
</evidence>
<proteinExistence type="predicted"/>
<dbReference type="CDD" id="cd02440">
    <property type="entry name" value="AdoMet_MTases"/>
    <property type="match status" value="1"/>
</dbReference>
<dbReference type="RefSeq" id="WP_187302500.1">
    <property type="nucleotide sequence ID" value="NZ_JACRYT010000004.1"/>
</dbReference>
<keyword evidence="2" id="KW-0808">Transferase</keyword>
<dbReference type="AlphaFoldDB" id="A0A923SQ96"/>
<dbReference type="InterPro" id="IPR029063">
    <property type="entry name" value="SAM-dependent_MTases_sf"/>
</dbReference>
<feature type="domain" description="Methyltransferase" evidence="1">
    <location>
        <begin position="66"/>
        <end position="146"/>
    </location>
</feature>
<dbReference type="Gene3D" id="3.40.50.150">
    <property type="entry name" value="Vaccinia Virus protein VP39"/>
    <property type="match status" value="1"/>
</dbReference>
<evidence type="ECO:0000313" key="2">
    <source>
        <dbReference type="EMBL" id="MBC6679392.1"/>
    </source>
</evidence>
<dbReference type="GO" id="GO:0008168">
    <property type="term" value="F:methyltransferase activity"/>
    <property type="evidence" value="ECO:0007669"/>
    <property type="project" value="UniProtKB-KW"/>
</dbReference>
<dbReference type="Proteomes" id="UP000602647">
    <property type="component" value="Unassembled WGS sequence"/>
</dbReference>
<dbReference type="InterPro" id="IPR050723">
    <property type="entry name" value="CFA/CMAS"/>
</dbReference>
<dbReference type="EMBL" id="JACRYT010000004">
    <property type="protein sequence ID" value="MBC6679392.1"/>
    <property type="molecule type" value="Genomic_DNA"/>
</dbReference>
<comment type="caution">
    <text evidence="2">The sequence shown here is derived from an EMBL/GenBank/DDBJ whole genome shotgun (WGS) entry which is preliminary data.</text>
</comment>
<dbReference type="PANTHER" id="PTHR43667:SF2">
    <property type="entry name" value="FATTY ACID C-METHYL TRANSFERASE"/>
    <property type="match status" value="1"/>
</dbReference>
<dbReference type="PANTHER" id="PTHR43667">
    <property type="entry name" value="CYCLOPROPANE-FATTY-ACYL-PHOSPHOLIPID SYNTHASE"/>
    <property type="match status" value="1"/>
</dbReference>
<gene>
    <name evidence="2" type="ORF">H9L42_06090</name>
</gene>
<keyword evidence="3" id="KW-1185">Reference proteome</keyword>
<keyword evidence="2" id="KW-0489">Methyltransferase</keyword>
<sequence length="288" mass="32730">MSKPFINWEELAKLAMPAPPKRAEDSGDRGPKRGYGGWDNQAEFYNRMAKMEAEFTLNQINCFDTSKEDTVLDVGCGPGRITVPMAKRAKSVMSLDASPKMLEFCAANAREAGLDNVTTKLFDWETEDISTLGKFDIVIASRTVALQDLARLSSLAEKYVAIVIWAHGYPSIPGIVGKLFKGTEERPMPGPPQHRDRRLGNNLWYNRVYDLGFDPNLNIVEDGFTRTFENRQQAYEELRKLWPELAEEKLPIFKKNTDEFLTENQDGSVTFLAKTKSIVLWWKPEVQE</sequence>
<name>A0A923SQ96_9FIRM</name>
<accession>A0A923SQ96</accession>
<evidence type="ECO:0000313" key="3">
    <source>
        <dbReference type="Proteomes" id="UP000602647"/>
    </source>
</evidence>
<reference evidence="2" key="1">
    <citation type="submission" date="2020-08" db="EMBL/GenBank/DDBJ databases">
        <title>Genome public.</title>
        <authorList>
            <person name="Liu C."/>
            <person name="Sun Q."/>
        </authorList>
    </citation>
    <scope>NUCLEOTIDE SEQUENCE</scope>
    <source>
        <strain evidence="2">BX12</strain>
    </source>
</reference>
<dbReference type="InterPro" id="IPR025714">
    <property type="entry name" value="Methyltranfer_dom"/>
</dbReference>
<dbReference type="GO" id="GO:0032259">
    <property type="term" value="P:methylation"/>
    <property type="evidence" value="ECO:0007669"/>
    <property type="project" value="UniProtKB-KW"/>
</dbReference>
<organism evidence="2 3">
    <name type="scientific">Zhenpiania hominis</name>
    <dbReference type="NCBI Taxonomy" id="2763644"/>
    <lineage>
        <taxon>Bacteria</taxon>
        <taxon>Bacillati</taxon>
        <taxon>Bacillota</taxon>
        <taxon>Clostridia</taxon>
        <taxon>Peptostreptococcales</taxon>
        <taxon>Anaerovoracaceae</taxon>
        <taxon>Zhenpiania</taxon>
    </lineage>
</organism>
<dbReference type="Pfam" id="PF13847">
    <property type="entry name" value="Methyltransf_31"/>
    <property type="match status" value="1"/>
</dbReference>
<protein>
    <submittedName>
        <fullName evidence="2">Class I SAM-dependent methyltransferase</fullName>
    </submittedName>
</protein>